<dbReference type="PRINTS" id="PR00598">
    <property type="entry name" value="HTHMARR"/>
</dbReference>
<dbReference type="EMBL" id="JACOFX010000006">
    <property type="protein sequence ID" value="MBC3908702.1"/>
    <property type="molecule type" value="Genomic_DNA"/>
</dbReference>
<keyword evidence="1" id="KW-0805">Transcription regulation</keyword>
<dbReference type="PANTHER" id="PTHR42756">
    <property type="entry name" value="TRANSCRIPTIONAL REGULATOR, MARR"/>
    <property type="match status" value="1"/>
</dbReference>
<dbReference type="SMART" id="SM00347">
    <property type="entry name" value="HTH_MARR"/>
    <property type="match status" value="1"/>
</dbReference>
<accession>A0ABR6ZBX8</accession>
<sequence>MASATSTGKPVSTLDSHLGFWLRYVSNYVSACFEKSVEAAGVSISEWVALRTLYSKTDSTPADLMCELGMTKGAISKILASLEKKELLRRETSLVDRRAQQISLTRKAKNLVPKLAALADQNDEKFFGHMSPQQRMDLIAIMQEITCVHGLKEIPVK</sequence>
<name>A0ABR6ZBX8_9BURK</name>
<evidence type="ECO:0000259" key="4">
    <source>
        <dbReference type="PROSITE" id="PS50995"/>
    </source>
</evidence>
<keyword evidence="3" id="KW-0804">Transcription</keyword>
<dbReference type="Proteomes" id="UP000646911">
    <property type="component" value="Unassembled WGS sequence"/>
</dbReference>
<dbReference type="Gene3D" id="1.10.10.10">
    <property type="entry name" value="Winged helix-like DNA-binding domain superfamily/Winged helix DNA-binding domain"/>
    <property type="match status" value="1"/>
</dbReference>
<evidence type="ECO:0000313" key="5">
    <source>
        <dbReference type="EMBL" id="MBC3908702.1"/>
    </source>
</evidence>
<evidence type="ECO:0000256" key="1">
    <source>
        <dbReference type="ARBA" id="ARBA00023015"/>
    </source>
</evidence>
<dbReference type="PROSITE" id="PS50995">
    <property type="entry name" value="HTH_MARR_2"/>
    <property type="match status" value="1"/>
</dbReference>
<keyword evidence="2" id="KW-0238">DNA-binding</keyword>
<keyword evidence="6" id="KW-1185">Reference proteome</keyword>
<dbReference type="InterPro" id="IPR036388">
    <property type="entry name" value="WH-like_DNA-bd_sf"/>
</dbReference>
<dbReference type="SUPFAM" id="SSF46785">
    <property type="entry name" value="Winged helix' DNA-binding domain"/>
    <property type="match status" value="1"/>
</dbReference>
<evidence type="ECO:0000256" key="3">
    <source>
        <dbReference type="ARBA" id="ARBA00023163"/>
    </source>
</evidence>
<protein>
    <submittedName>
        <fullName evidence="5">Winged helix-turn-helix transcriptional regulator</fullName>
    </submittedName>
</protein>
<dbReference type="InterPro" id="IPR000835">
    <property type="entry name" value="HTH_MarR-typ"/>
</dbReference>
<dbReference type="InterPro" id="IPR023187">
    <property type="entry name" value="Tscrpt_reg_MarR-type_CS"/>
</dbReference>
<feature type="domain" description="HTH marR-type" evidence="4">
    <location>
        <begin position="15"/>
        <end position="147"/>
    </location>
</feature>
<dbReference type="PANTHER" id="PTHR42756:SF1">
    <property type="entry name" value="TRANSCRIPTIONAL REPRESSOR OF EMRAB OPERON"/>
    <property type="match status" value="1"/>
</dbReference>
<evidence type="ECO:0000313" key="6">
    <source>
        <dbReference type="Proteomes" id="UP000646911"/>
    </source>
</evidence>
<reference evidence="5 6" key="1">
    <citation type="submission" date="2020-08" db="EMBL/GenBank/DDBJ databases">
        <title>Novel species isolated from subtropical streams in China.</title>
        <authorList>
            <person name="Lu H."/>
        </authorList>
    </citation>
    <scope>NUCLEOTIDE SEQUENCE [LARGE SCALE GENOMIC DNA]</scope>
    <source>
        <strain evidence="5 6">NL8W</strain>
    </source>
</reference>
<dbReference type="InterPro" id="IPR036390">
    <property type="entry name" value="WH_DNA-bd_sf"/>
</dbReference>
<dbReference type="PROSITE" id="PS01117">
    <property type="entry name" value="HTH_MARR_1"/>
    <property type="match status" value="1"/>
</dbReference>
<comment type="caution">
    <text evidence="5">The sequence shown here is derived from an EMBL/GenBank/DDBJ whole genome shotgun (WGS) entry which is preliminary data.</text>
</comment>
<evidence type="ECO:0000256" key="2">
    <source>
        <dbReference type="ARBA" id="ARBA00023125"/>
    </source>
</evidence>
<organism evidence="5 6">
    <name type="scientific">Undibacterium umbellatum</name>
    <dbReference type="NCBI Taxonomy" id="2762300"/>
    <lineage>
        <taxon>Bacteria</taxon>
        <taxon>Pseudomonadati</taxon>
        <taxon>Pseudomonadota</taxon>
        <taxon>Betaproteobacteria</taxon>
        <taxon>Burkholderiales</taxon>
        <taxon>Oxalobacteraceae</taxon>
        <taxon>Undibacterium</taxon>
    </lineage>
</organism>
<dbReference type="Pfam" id="PF01047">
    <property type="entry name" value="MarR"/>
    <property type="match status" value="1"/>
</dbReference>
<proteinExistence type="predicted"/>
<gene>
    <name evidence="5" type="ORF">H8L47_14145</name>
</gene>